<name>S8CIB1_9LAMI</name>
<gene>
    <name evidence="1" type="ORF">M569_10406</name>
</gene>
<keyword evidence="2" id="KW-1185">Reference proteome</keyword>
<evidence type="ECO:0000313" key="1">
    <source>
        <dbReference type="EMBL" id="EPS64381.1"/>
    </source>
</evidence>
<dbReference type="Proteomes" id="UP000015453">
    <property type="component" value="Unassembled WGS sequence"/>
</dbReference>
<reference evidence="1 2" key="1">
    <citation type="journal article" date="2013" name="BMC Genomics">
        <title>The miniature genome of a carnivorous plant Genlisea aurea contains a low number of genes and short non-coding sequences.</title>
        <authorList>
            <person name="Leushkin E.V."/>
            <person name="Sutormin R.A."/>
            <person name="Nabieva E.R."/>
            <person name="Penin A.A."/>
            <person name="Kondrashov A.S."/>
            <person name="Logacheva M.D."/>
        </authorList>
    </citation>
    <scope>NUCLEOTIDE SEQUENCE [LARGE SCALE GENOMIC DNA]</scope>
</reference>
<dbReference type="EMBL" id="AUSU01004866">
    <property type="protein sequence ID" value="EPS64381.1"/>
    <property type="molecule type" value="Genomic_DNA"/>
</dbReference>
<organism evidence="1 2">
    <name type="scientific">Genlisea aurea</name>
    <dbReference type="NCBI Taxonomy" id="192259"/>
    <lineage>
        <taxon>Eukaryota</taxon>
        <taxon>Viridiplantae</taxon>
        <taxon>Streptophyta</taxon>
        <taxon>Embryophyta</taxon>
        <taxon>Tracheophyta</taxon>
        <taxon>Spermatophyta</taxon>
        <taxon>Magnoliopsida</taxon>
        <taxon>eudicotyledons</taxon>
        <taxon>Gunneridae</taxon>
        <taxon>Pentapetalae</taxon>
        <taxon>asterids</taxon>
        <taxon>lamiids</taxon>
        <taxon>Lamiales</taxon>
        <taxon>Lentibulariaceae</taxon>
        <taxon>Genlisea</taxon>
    </lineage>
</organism>
<sequence>MAAEKEFCDEQQQRFRSDSDAAHHFPFIKSLNPVEFFNAQINGWRIMQRRDFWIADKLKRFRSDPLPAIASIYRVRVRKIPAIEFGLIPFSTCGLESFI</sequence>
<dbReference type="AlphaFoldDB" id="S8CIB1"/>
<accession>S8CIB1</accession>
<evidence type="ECO:0000313" key="2">
    <source>
        <dbReference type="Proteomes" id="UP000015453"/>
    </source>
</evidence>
<proteinExistence type="predicted"/>
<protein>
    <submittedName>
        <fullName evidence="1">Uncharacterized protein</fullName>
    </submittedName>
</protein>
<comment type="caution">
    <text evidence="1">The sequence shown here is derived from an EMBL/GenBank/DDBJ whole genome shotgun (WGS) entry which is preliminary data.</text>
</comment>